<evidence type="ECO:0000313" key="3">
    <source>
        <dbReference type="Proteomes" id="UP001157440"/>
    </source>
</evidence>
<dbReference type="AlphaFoldDB" id="A0AA37TN74"/>
<accession>A0AA37TN74</accession>
<keyword evidence="3" id="KW-1185">Reference proteome</keyword>
<organism evidence="2 3">
    <name type="scientific">Methylobacterium tardum</name>
    <dbReference type="NCBI Taxonomy" id="374432"/>
    <lineage>
        <taxon>Bacteria</taxon>
        <taxon>Pseudomonadati</taxon>
        <taxon>Pseudomonadota</taxon>
        <taxon>Alphaproteobacteria</taxon>
        <taxon>Hyphomicrobiales</taxon>
        <taxon>Methylobacteriaceae</taxon>
        <taxon>Methylobacterium</taxon>
    </lineage>
</organism>
<name>A0AA37TN74_9HYPH</name>
<dbReference type="RefSeq" id="WP_238195412.1">
    <property type="nucleotide sequence ID" value="NZ_BPQZ01000005.1"/>
</dbReference>
<evidence type="ECO:0000313" key="2">
    <source>
        <dbReference type="EMBL" id="GLS73969.1"/>
    </source>
</evidence>
<sequence length="206" mass="21861">MRRYSLARSDGAIWINGPIYPDRVSAAALRRSFLEIDSTGPVRVVVDTPGGSCAEGLAIYTILRECGRRIEVTIRAAFSMGAIVAAAGHTVAIEATGAIGLHAAGVAGDHFADAGTDLPHHVTAEQLRRLARGLWSADATRADAERVLCLAATAEAADATHLDVLSRRTGLLRHELTALRAAETVLTAERAIELRFADCIIPTLET</sequence>
<gene>
    <name evidence="2" type="ORF">GCM10007890_59840</name>
</gene>
<dbReference type="GO" id="GO:0004176">
    <property type="term" value="F:ATP-dependent peptidase activity"/>
    <property type="evidence" value="ECO:0007669"/>
    <property type="project" value="InterPro"/>
</dbReference>
<comment type="similarity">
    <text evidence="1">Belongs to the peptidase S14 family.</text>
</comment>
<dbReference type="Gene3D" id="3.90.226.10">
    <property type="entry name" value="2-enoyl-CoA Hydratase, Chain A, domain 1"/>
    <property type="match status" value="1"/>
</dbReference>
<dbReference type="InterPro" id="IPR029045">
    <property type="entry name" value="ClpP/crotonase-like_dom_sf"/>
</dbReference>
<proteinExistence type="inferred from homology"/>
<reference evidence="3" key="1">
    <citation type="journal article" date="2019" name="Int. J. Syst. Evol. Microbiol.">
        <title>The Global Catalogue of Microorganisms (GCM) 10K type strain sequencing project: providing services to taxonomists for standard genome sequencing and annotation.</title>
        <authorList>
            <consortium name="The Broad Institute Genomics Platform"/>
            <consortium name="The Broad Institute Genome Sequencing Center for Infectious Disease"/>
            <person name="Wu L."/>
            <person name="Ma J."/>
        </authorList>
    </citation>
    <scope>NUCLEOTIDE SEQUENCE [LARGE SCALE GENOMIC DNA]</scope>
    <source>
        <strain evidence="3">NBRC 103632</strain>
    </source>
</reference>
<dbReference type="InterPro" id="IPR023562">
    <property type="entry name" value="ClpP/TepA"/>
</dbReference>
<dbReference type="Proteomes" id="UP001157440">
    <property type="component" value="Unassembled WGS sequence"/>
</dbReference>
<dbReference type="PRINTS" id="PR00127">
    <property type="entry name" value="CLPPROTEASEP"/>
</dbReference>
<protein>
    <recommendedName>
        <fullName evidence="4">ATP-dependent Clp protease proteolytic subunit</fullName>
    </recommendedName>
</protein>
<dbReference type="Pfam" id="PF00574">
    <property type="entry name" value="CLP_protease"/>
    <property type="match status" value="1"/>
</dbReference>
<comment type="caution">
    <text evidence="2">The sequence shown here is derived from an EMBL/GenBank/DDBJ whole genome shotgun (WGS) entry which is preliminary data.</text>
</comment>
<dbReference type="GO" id="GO:0004252">
    <property type="term" value="F:serine-type endopeptidase activity"/>
    <property type="evidence" value="ECO:0007669"/>
    <property type="project" value="InterPro"/>
</dbReference>
<dbReference type="InterPro" id="IPR001907">
    <property type="entry name" value="ClpP"/>
</dbReference>
<dbReference type="GO" id="GO:0006508">
    <property type="term" value="P:proteolysis"/>
    <property type="evidence" value="ECO:0007669"/>
    <property type="project" value="InterPro"/>
</dbReference>
<dbReference type="SUPFAM" id="SSF52096">
    <property type="entry name" value="ClpP/crotonase"/>
    <property type="match status" value="1"/>
</dbReference>
<evidence type="ECO:0008006" key="4">
    <source>
        <dbReference type="Google" id="ProtNLM"/>
    </source>
</evidence>
<dbReference type="EMBL" id="BSPL01000033">
    <property type="protein sequence ID" value="GLS73969.1"/>
    <property type="molecule type" value="Genomic_DNA"/>
</dbReference>
<evidence type="ECO:0000256" key="1">
    <source>
        <dbReference type="ARBA" id="ARBA00007039"/>
    </source>
</evidence>